<keyword evidence="4" id="KW-1185">Reference proteome</keyword>
<dbReference type="InterPro" id="IPR012495">
    <property type="entry name" value="TadE-like_dom"/>
</dbReference>
<evidence type="ECO:0000313" key="3">
    <source>
        <dbReference type="EMBL" id="BEP27719.1"/>
    </source>
</evidence>
<accession>A0AAU9EIK3</accession>
<reference evidence="3 4" key="1">
    <citation type="submission" date="2023-08" db="EMBL/GenBank/DDBJ databases">
        <title>Helicovermis profunda gen. nov., sp. nov., a novel mesophilic, fermentative bacterium within the Bacillota from a deep-sea hydrothermal vent chimney.</title>
        <authorList>
            <person name="Miyazaki U."/>
            <person name="Mizutani D."/>
            <person name="Hashimoto Y."/>
            <person name="Tame A."/>
            <person name="Sawayama S."/>
            <person name="Miyazaki J."/>
            <person name="Takai K."/>
            <person name="Nakagawa S."/>
        </authorList>
    </citation>
    <scope>NUCLEOTIDE SEQUENCE [LARGE SCALE GENOMIC DNA]</scope>
    <source>
        <strain evidence="3 4">S502</strain>
    </source>
</reference>
<organism evidence="3 4">
    <name type="scientific">Helicovermis profundi</name>
    <dbReference type="NCBI Taxonomy" id="3065157"/>
    <lineage>
        <taxon>Bacteria</taxon>
        <taxon>Bacillati</taxon>
        <taxon>Bacillota</taxon>
        <taxon>Clostridia</taxon>
        <taxon>Helicovermis</taxon>
    </lineage>
</organism>
<dbReference type="KEGG" id="hprf:HLPR_00500"/>
<gene>
    <name evidence="3" type="ORF">HLPR_00500</name>
</gene>
<dbReference type="AlphaFoldDB" id="A0AAU9EIK3"/>
<sequence>MKKLNSKGQSLVEFTIVLPIILVLILGLLEFGLILNSYITINTISRNGARLASVGASDLEINQELIIDAPNIDFNKVTVTISPNESDRLRGESVRVDILYKYNVNIPFINLIIGSEVDLKSSNSMRIE</sequence>
<dbReference type="EMBL" id="AP028654">
    <property type="protein sequence ID" value="BEP27719.1"/>
    <property type="molecule type" value="Genomic_DNA"/>
</dbReference>
<name>A0AAU9EIK3_9FIRM</name>
<keyword evidence="1" id="KW-1133">Transmembrane helix</keyword>
<evidence type="ECO:0000256" key="1">
    <source>
        <dbReference type="SAM" id="Phobius"/>
    </source>
</evidence>
<dbReference type="RefSeq" id="WP_338536089.1">
    <property type="nucleotide sequence ID" value="NZ_AP028654.1"/>
</dbReference>
<evidence type="ECO:0000313" key="4">
    <source>
        <dbReference type="Proteomes" id="UP001321786"/>
    </source>
</evidence>
<dbReference type="Proteomes" id="UP001321786">
    <property type="component" value="Chromosome"/>
</dbReference>
<keyword evidence="1" id="KW-0472">Membrane</keyword>
<protein>
    <recommendedName>
        <fullName evidence="2">TadE-like domain-containing protein</fullName>
    </recommendedName>
</protein>
<feature type="domain" description="TadE-like" evidence="2">
    <location>
        <begin position="8"/>
        <end position="50"/>
    </location>
</feature>
<evidence type="ECO:0000259" key="2">
    <source>
        <dbReference type="Pfam" id="PF07811"/>
    </source>
</evidence>
<keyword evidence="1" id="KW-0812">Transmembrane</keyword>
<dbReference type="Pfam" id="PF07811">
    <property type="entry name" value="TadE"/>
    <property type="match status" value="1"/>
</dbReference>
<feature type="transmembrane region" description="Helical" evidence="1">
    <location>
        <begin position="12"/>
        <end position="35"/>
    </location>
</feature>
<proteinExistence type="predicted"/>